<dbReference type="InterPro" id="IPR036737">
    <property type="entry name" value="OmpA-like_sf"/>
</dbReference>
<name>A0AAX1TMV7_9FUSO</name>
<dbReference type="Gene3D" id="3.30.1330.60">
    <property type="entry name" value="OmpA-like domain"/>
    <property type="match status" value="1"/>
</dbReference>
<dbReference type="InterPro" id="IPR050330">
    <property type="entry name" value="Bact_OuterMem_StrucFunc"/>
</dbReference>
<evidence type="ECO:0000256" key="5">
    <source>
        <dbReference type="SAM" id="SignalP"/>
    </source>
</evidence>
<dbReference type="KEGG" id="ful:C4N20_15425"/>
<comment type="subcellular location">
    <subcellularLocation>
        <location evidence="1">Cell outer membrane</location>
    </subcellularLocation>
</comment>
<keyword evidence="5" id="KW-0732">Signal</keyword>
<dbReference type="PROSITE" id="PS51123">
    <property type="entry name" value="OMPA_2"/>
    <property type="match status" value="1"/>
</dbReference>
<keyword evidence="7" id="KW-0449">Lipoprotein</keyword>
<organism evidence="7 8">
    <name type="scientific">Fusobacterium ulcerans</name>
    <dbReference type="NCBI Taxonomy" id="861"/>
    <lineage>
        <taxon>Bacteria</taxon>
        <taxon>Fusobacteriati</taxon>
        <taxon>Fusobacteriota</taxon>
        <taxon>Fusobacteriia</taxon>
        <taxon>Fusobacteriales</taxon>
        <taxon>Fusobacteriaceae</taxon>
        <taxon>Fusobacterium</taxon>
    </lineage>
</organism>
<reference evidence="7 8" key="1">
    <citation type="submission" date="2018-06" db="EMBL/GenBank/DDBJ databases">
        <authorList>
            <consortium name="Pathogen Informatics"/>
            <person name="Doyle S."/>
        </authorList>
    </citation>
    <scope>NUCLEOTIDE SEQUENCE [LARGE SCALE GENOMIC DNA]</scope>
    <source>
        <strain evidence="7 8">NCTC12112</strain>
    </source>
</reference>
<dbReference type="PROSITE" id="PS51257">
    <property type="entry name" value="PROKAR_LIPOPROTEIN"/>
    <property type="match status" value="1"/>
</dbReference>
<proteinExistence type="predicted"/>
<feature type="chain" id="PRO_5043298058" evidence="5">
    <location>
        <begin position="21"/>
        <end position="186"/>
    </location>
</feature>
<accession>A0AAX1TMV7</accession>
<gene>
    <name evidence="7" type="primary">yiaD_1</name>
    <name evidence="7" type="ORF">NCTC12112_01663</name>
</gene>
<evidence type="ECO:0000256" key="1">
    <source>
        <dbReference type="ARBA" id="ARBA00004442"/>
    </source>
</evidence>
<dbReference type="GeneID" id="78456218"/>
<evidence type="ECO:0000256" key="2">
    <source>
        <dbReference type="ARBA" id="ARBA00023136"/>
    </source>
</evidence>
<keyword evidence="3" id="KW-0998">Cell outer membrane</keyword>
<sequence>MKKVLLVLSASLLVILTGCSSVDNQPLKELVIEETENQFVMEDIDVSKKTLEEIIVFNEKGVTIRREGNNLVLSMPELVLFDFNKYEVKNKIKGSLNALAKALEENPDIRIKIDGYTDFIGSEGYNLELSVKRADAIKDYLTNKGVKASNISIEGYGKQNPIASNQTETGRAKNRRVEFIISRDKF</sequence>
<feature type="signal peptide" evidence="5">
    <location>
        <begin position="1"/>
        <end position="20"/>
    </location>
</feature>
<dbReference type="CDD" id="cd07185">
    <property type="entry name" value="OmpA_C-like"/>
    <property type="match status" value="1"/>
</dbReference>
<dbReference type="GO" id="GO:0009279">
    <property type="term" value="C:cell outer membrane"/>
    <property type="evidence" value="ECO:0007669"/>
    <property type="project" value="UniProtKB-SubCell"/>
</dbReference>
<protein>
    <submittedName>
        <fullName evidence="7">Inner membrane lipoprotein YiaD</fullName>
    </submittedName>
</protein>
<keyword evidence="2 4" id="KW-0472">Membrane</keyword>
<evidence type="ECO:0000313" key="8">
    <source>
        <dbReference type="Proteomes" id="UP000249008"/>
    </source>
</evidence>
<dbReference type="EMBL" id="LS483487">
    <property type="protein sequence ID" value="SQJ03901.1"/>
    <property type="molecule type" value="Genomic_DNA"/>
</dbReference>
<dbReference type="InterPro" id="IPR006664">
    <property type="entry name" value="OMP_bac"/>
</dbReference>
<dbReference type="SUPFAM" id="SSF103088">
    <property type="entry name" value="OmpA-like"/>
    <property type="match status" value="1"/>
</dbReference>
<dbReference type="Pfam" id="PF00691">
    <property type="entry name" value="OmpA"/>
    <property type="match status" value="1"/>
</dbReference>
<evidence type="ECO:0000313" key="7">
    <source>
        <dbReference type="EMBL" id="SQJ03901.1"/>
    </source>
</evidence>
<dbReference type="InterPro" id="IPR006665">
    <property type="entry name" value="OmpA-like"/>
</dbReference>
<dbReference type="AlphaFoldDB" id="A0AAX1TMV7"/>
<dbReference type="PRINTS" id="PR01021">
    <property type="entry name" value="OMPADOMAIN"/>
</dbReference>
<feature type="domain" description="OmpA-like" evidence="6">
    <location>
        <begin position="68"/>
        <end position="185"/>
    </location>
</feature>
<dbReference type="PRINTS" id="PR01023">
    <property type="entry name" value="NAFLGMOTY"/>
</dbReference>
<dbReference type="RefSeq" id="WP_005979925.1">
    <property type="nucleotide sequence ID" value="NZ_BAABXY010000001.1"/>
</dbReference>
<dbReference type="Proteomes" id="UP000249008">
    <property type="component" value="Chromosome 1"/>
</dbReference>
<evidence type="ECO:0000256" key="3">
    <source>
        <dbReference type="ARBA" id="ARBA00023237"/>
    </source>
</evidence>
<dbReference type="PANTHER" id="PTHR30329:SF21">
    <property type="entry name" value="LIPOPROTEIN YIAD-RELATED"/>
    <property type="match status" value="1"/>
</dbReference>
<evidence type="ECO:0000256" key="4">
    <source>
        <dbReference type="PROSITE-ProRule" id="PRU00473"/>
    </source>
</evidence>
<dbReference type="PANTHER" id="PTHR30329">
    <property type="entry name" value="STATOR ELEMENT OF FLAGELLAR MOTOR COMPLEX"/>
    <property type="match status" value="1"/>
</dbReference>
<evidence type="ECO:0000259" key="6">
    <source>
        <dbReference type="PROSITE" id="PS51123"/>
    </source>
</evidence>